<dbReference type="GO" id="GO:0045454">
    <property type="term" value="P:cell redox homeostasis"/>
    <property type="evidence" value="ECO:0007669"/>
    <property type="project" value="TreeGrafter"/>
</dbReference>
<sequence>MCSSIKIYRTHFEKGKGFEAMNQESVIVGCTHCGAKNRIPKNRLKDRATCGKCHHPLTLSARYPEDPVEVTDQSFNSEVLGFPGPVVVFFWQPWCGYCQRLMPDFNALAREYSGRIKFAKIHLDRNPISGGNYTVQSVPTLILMKRGRQVDRIVGALPKMELDRRLRVLL</sequence>
<comment type="caution">
    <text evidence="6">The sequence shown here is derived from an EMBL/GenBank/DDBJ whole genome shotgun (WGS) entry which is preliminary data.</text>
</comment>
<dbReference type="CDD" id="cd02947">
    <property type="entry name" value="TRX_family"/>
    <property type="match status" value="1"/>
</dbReference>
<name>A0A9W6FRL1_9BACT</name>
<keyword evidence="4" id="KW-0676">Redox-active center</keyword>
<evidence type="ECO:0000256" key="1">
    <source>
        <dbReference type="ARBA" id="ARBA00022448"/>
    </source>
</evidence>
<keyword evidence="1" id="KW-0813">Transport</keyword>
<dbReference type="Gene3D" id="3.40.30.10">
    <property type="entry name" value="Glutaredoxin"/>
    <property type="match status" value="1"/>
</dbReference>
<dbReference type="GO" id="GO:0005829">
    <property type="term" value="C:cytosol"/>
    <property type="evidence" value="ECO:0007669"/>
    <property type="project" value="TreeGrafter"/>
</dbReference>
<dbReference type="Pfam" id="PF00085">
    <property type="entry name" value="Thioredoxin"/>
    <property type="match status" value="1"/>
</dbReference>
<dbReference type="SUPFAM" id="SSF52833">
    <property type="entry name" value="Thioredoxin-like"/>
    <property type="match status" value="1"/>
</dbReference>
<evidence type="ECO:0000313" key="6">
    <source>
        <dbReference type="EMBL" id="GLI33647.1"/>
    </source>
</evidence>
<gene>
    <name evidence="6" type="primary">thi3</name>
    <name evidence="6" type="ORF">DAMNIGENAA_10800</name>
</gene>
<dbReference type="PROSITE" id="PS51352">
    <property type="entry name" value="THIOREDOXIN_2"/>
    <property type="match status" value="1"/>
</dbReference>
<reference evidence="6" key="1">
    <citation type="submission" date="2022-12" db="EMBL/GenBank/DDBJ databases">
        <title>Reference genome sequencing for broad-spectrum identification of bacterial and archaeal isolates by mass spectrometry.</title>
        <authorList>
            <person name="Sekiguchi Y."/>
            <person name="Tourlousse D.M."/>
        </authorList>
    </citation>
    <scope>NUCLEOTIDE SEQUENCE</scope>
    <source>
        <strain evidence="6">ASRB1</strain>
    </source>
</reference>
<keyword evidence="2" id="KW-0249">Electron transport</keyword>
<organism evidence="6 7">
    <name type="scientific">Desulforhabdus amnigena</name>
    <dbReference type="NCBI Taxonomy" id="40218"/>
    <lineage>
        <taxon>Bacteria</taxon>
        <taxon>Pseudomonadati</taxon>
        <taxon>Thermodesulfobacteriota</taxon>
        <taxon>Syntrophobacteria</taxon>
        <taxon>Syntrophobacterales</taxon>
        <taxon>Syntrophobacteraceae</taxon>
        <taxon>Desulforhabdus</taxon>
    </lineage>
</organism>
<dbReference type="AlphaFoldDB" id="A0A9W6FRL1"/>
<evidence type="ECO:0000256" key="2">
    <source>
        <dbReference type="ARBA" id="ARBA00022982"/>
    </source>
</evidence>
<dbReference type="InterPro" id="IPR017937">
    <property type="entry name" value="Thioredoxin_CS"/>
</dbReference>
<dbReference type="PRINTS" id="PR00421">
    <property type="entry name" value="THIOREDOXIN"/>
</dbReference>
<dbReference type="Gene3D" id="2.30.30.380">
    <property type="entry name" value="Zn-finger domain of Sec23/24"/>
    <property type="match status" value="1"/>
</dbReference>
<dbReference type="PANTHER" id="PTHR45663">
    <property type="entry name" value="GEO12009P1"/>
    <property type="match status" value="1"/>
</dbReference>
<proteinExistence type="predicted"/>
<dbReference type="Proteomes" id="UP001144372">
    <property type="component" value="Unassembled WGS sequence"/>
</dbReference>
<evidence type="ECO:0000256" key="3">
    <source>
        <dbReference type="ARBA" id="ARBA00023157"/>
    </source>
</evidence>
<dbReference type="PANTHER" id="PTHR45663:SF11">
    <property type="entry name" value="GEO12009P1"/>
    <property type="match status" value="1"/>
</dbReference>
<dbReference type="GO" id="GO:0015035">
    <property type="term" value="F:protein-disulfide reductase activity"/>
    <property type="evidence" value="ECO:0007669"/>
    <property type="project" value="TreeGrafter"/>
</dbReference>
<dbReference type="PROSITE" id="PS00194">
    <property type="entry name" value="THIOREDOXIN_1"/>
    <property type="match status" value="1"/>
</dbReference>
<feature type="domain" description="Thioredoxin" evidence="5">
    <location>
        <begin position="59"/>
        <end position="170"/>
    </location>
</feature>
<dbReference type="InterPro" id="IPR013766">
    <property type="entry name" value="Thioredoxin_domain"/>
</dbReference>
<dbReference type="Pfam" id="PF21352">
    <property type="entry name" value="Zn_ribbon_Thio2"/>
    <property type="match status" value="1"/>
</dbReference>
<keyword evidence="7" id="KW-1185">Reference proteome</keyword>
<dbReference type="EMBL" id="BSDR01000001">
    <property type="protein sequence ID" value="GLI33647.1"/>
    <property type="molecule type" value="Genomic_DNA"/>
</dbReference>
<protein>
    <submittedName>
        <fullName evidence="6">Thiol disulfide reductase thioredoxin</fullName>
    </submittedName>
</protein>
<evidence type="ECO:0000313" key="7">
    <source>
        <dbReference type="Proteomes" id="UP001144372"/>
    </source>
</evidence>
<dbReference type="InterPro" id="IPR049299">
    <property type="entry name" value="Thio2_N"/>
</dbReference>
<keyword evidence="3" id="KW-1015">Disulfide bond</keyword>
<evidence type="ECO:0000256" key="4">
    <source>
        <dbReference type="ARBA" id="ARBA00023284"/>
    </source>
</evidence>
<evidence type="ECO:0000259" key="5">
    <source>
        <dbReference type="PROSITE" id="PS51352"/>
    </source>
</evidence>
<accession>A0A9W6FRL1</accession>
<dbReference type="InterPro" id="IPR036249">
    <property type="entry name" value="Thioredoxin-like_sf"/>
</dbReference>